<dbReference type="InterPro" id="IPR026881">
    <property type="entry name" value="WYL_dom"/>
</dbReference>
<keyword evidence="3" id="KW-1185">Reference proteome</keyword>
<gene>
    <name evidence="2" type="ORF">GWI71_13955</name>
</gene>
<dbReference type="Pfam" id="PF13280">
    <property type="entry name" value="WYL"/>
    <property type="match status" value="1"/>
</dbReference>
<dbReference type="PROSITE" id="PS52050">
    <property type="entry name" value="WYL"/>
    <property type="match status" value="1"/>
</dbReference>
<evidence type="ECO:0000313" key="2">
    <source>
        <dbReference type="EMBL" id="NBN64793.1"/>
    </source>
</evidence>
<sequence length="270" mass="30814">MHDNRRGILFGWIEACLRYGGEFGASDKMIYRQIFGVSEGTVSRHQVEFAAAFEEECGKVLQRDGNGRLVSGKLVLRMDANLPDQPVFPRMPTLQRWLQEALGSARYLEPEPLRQDPASWIVRTIVQAIRAKVPLRITYHSRKGVSERLTSVYALVHVVGRTHMRAFDHSKNQPRDFVLSRITDAYLSPGSVTYVGFEKDSEWGQMQTVVVSEKSNLVGNNDSDGVRLDYKLDETGRRKIKLNKTIIRYIIDEIDPGFESPVKIDKIYIK</sequence>
<protein>
    <submittedName>
        <fullName evidence="2">WYL domain-containing protein</fullName>
    </submittedName>
</protein>
<comment type="caution">
    <text evidence="2">The sequence shown here is derived from an EMBL/GenBank/DDBJ whole genome shotgun (WGS) entry which is preliminary data.</text>
</comment>
<organism evidence="2 3">
    <name type="scientific">Pannonibacter tanglangensis</name>
    <dbReference type="NCBI Taxonomy" id="2750084"/>
    <lineage>
        <taxon>Bacteria</taxon>
        <taxon>Pseudomonadati</taxon>
        <taxon>Pseudomonadota</taxon>
        <taxon>Alphaproteobacteria</taxon>
        <taxon>Hyphomicrobiales</taxon>
        <taxon>Stappiaceae</taxon>
        <taxon>Pannonibacter</taxon>
    </lineage>
</organism>
<feature type="domain" description="WYL" evidence="1">
    <location>
        <begin position="122"/>
        <end position="185"/>
    </location>
</feature>
<proteinExistence type="predicted"/>
<reference evidence="2 3" key="1">
    <citation type="submission" date="2020-01" db="EMBL/GenBank/DDBJ databases">
        <authorList>
            <person name="Peng S.Y."/>
            <person name="Li J."/>
            <person name="Wang M."/>
            <person name="Wang L."/>
            <person name="Wang C.Q."/>
            <person name="Wang J.R."/>
        </authorList>
    </citation>
    <scope>NUCLEOTIDE SEQUENCE [LARGE SCALE GENOMIC DNA]</scope>
    <source>
        <strain evidence="2 3">XCT-34</strain>
    </source>
</reference>
<dbReference type="EMBL" id="JAABLP010000003">
    <property type="protein sequence ID" value="NBN64793.1"/>
    <property type="molecule type" value="Genomic_DNA"/>
</dbReference>
<evidence type="ECO:0000259" key="1">
    <source>
        <dbReference type="Pfam" id="PF13280"/>
    </source>
</evidence>
<name>A0ABW9ZIU4_9HYPH</name>
<evidence type="ECO:0000313" key="3">
    <source>
        <dbReference type="Proteomes" id="UP000541347"/>
    </source>
</evidence>
<dbReference type="RefSeq" id="WP_161676738.1">
    <property type="nucleotide sequence ID" value="NZ_JAABLP010000003.1"/>
</dbReference>
<dbReference type="Proteomes" id="UP000541347">
    <property type="component" value="Unassembled WGS sequence"/>
</dbReference>
<accession>A0ABW9ZIU4</accession>